<sequence>MLSAGVKLAIIIVSYGNADDVDRCLKSLAHSDWGQFEVFICENGGEAAYGKLLAALVGPDKTLQRTSDGASTLDRPQTRLASVTKCRFQNRANVVRVGLGTENLGYGGGVNAWLEPLLAIPGWGSVLVLNPDTEVDRHALSELIAKSAEGFGMVGGSLVFHNAPDKIINYGLHWSRSTGRVVAIGRNAPIGSVPSLEDFGRIDAVSGACVMATREFVEDVGLMADDYFLYMEDLDWGRRRGKHRIGFASKAIIYHVGGTTIGSAVAPEKRSHLSIYLSARNSVLYARRFAGWRWPCHFGVGLLFATRYMLKGSLSAARVAFVGLLDGAQGKTGRPDGKLGAPRHG</sequence>
<accession>A0A1C3TYQ1</accession>
<evidence type="ECO:0000256" key="2">
    <source>
        <dbReference type="ARBA" id="ARBA00022676"/>
    </source>
</evidence>
<proteinExistence type="inferred from homology"/>
<keyword evidence="2" id="KW-0328">Glycosyltransferase</keyword>
<dbReference type="GO" id="GO:0016757">
    <property type="term" value="F:glycosyltransferase activity"/>
    <property type="evidence" value="ECO:0007669"/>
    <property type="project" value="UniProtKB-KW"/>
</dbReference>
<dbReference type="InterPro" id="IPR029044">
    <property type="entry name" value="Nucleotide-diphossugar_trans"/>
</dbReference>
<dbReference type="RefSeq" id="WP_091952374.1">
    <property type="nucleotide sequence ID" value="NZ_FMAI01000001.1"/>
</dbReference>
<evidence type="ECO:0000256" key="1">
    <source>
        <dbReference type="ARBA" id="ARBA00006739"/>
    </source>
</evidence>
<organism evidence="4 5">
    <name type="scientific">Bradyrhizobium shewense</name>
    <dbReference type="NCBI Taxonomy" id="1761772"/>
    <lineage>
        <taxon>Bacteria</taxon>
        <taxon>Pseudomonadati</taxon>
        <taxon>Pseudomonadota</taxon>
        <taxon>Alphaproteobacteria</taxon>
        <taxon>Hyphomicrobiales</taxon>
        <taxon>Nitrobacteraceae</taxon>
        <taxon>Bradyrhizobium</taxon>
    </lineage>
</organism>
<dbReference type="AlphaFoldDB" id="A0A1C3TYQ1"/>
<evidence type="ECO:0000256" key="3">
    <source>
        <dbReference type="ARBA" id="ARBA00022679"/>
    </source>
</evidence>
<dbReference type="SUPFAM" id="SSF53448">
    <property type="entry name" value="Nucleotide-diphospho-sugar transferases"/>
    <property type="match status" value="1"/>
</dbReference>
<protein>
    <submittedName>
        <fullName evidence="4">Glycosyltransferase, GT2 family</fullName>
    </submittedName>
</protein>
<dbReference type="PANTHER" id="PTHR43179">
    <property type="entry name" value="RHAMNOSYLTRANSFERASE WBBL"/>
    <property type="match status" value="1"/>
</dbReference>
<reference evidence="5" key="1">
    <citation type="submission" date="2016-08" db="EMBL/GenBank/DDBJ databases">
        <authorList>
            <person name="Varghese N."/>
            <person name="Submissions Spin"/>
        </authorList>
    </citation>
    <scope>NUCLEOTIDE SEQUENCE [LARGE SCALE GENOMIC DNA]</scope>
    <source>
        <strain evidence="5">ERR11</strain>
    </source>
</reference>
<dbReference type="EMBL" id="FMAI01000001">
    <property type="protein sequence ID" value="SCB08344.1"/>
    <property type="molecule type" value="Genomic_DNA"/>
</dbReference>
<gene>
    <name evidence="4" type="ORF">GA0061098_1001129</name>
</gene>
<keyword evidence="5" id="KW-1185">Reference proteome</keyword>
<comment type="similarity">
    <text evidence="1">Belongs to the glycosyltransferase 2 family.</text>
</comment>
<evidence type="ECO:0000313" key="5">
    <source>
        <dbReference type="Proteomes" id="UP000199184"/>
    </source>
</evidence>
<dbReference type="Proteomes" id="UP000199184">
    <property type="component" value="Unassembled WGS sequence"/>
</dbReference>
<dbReference type="Gene3D" id="3.90.550.10">
    <property type="entry name" value="Spore Coat Polysaccharide Biosynthesis Protein SpsA, Chain A"/>
    <property type="match status" value="1"/>
</dbReference>
<keyword evidence="3 4" id="KW-0808">Transferase</keyword>
<dbReference type="PANTHER" id="PTHR43179:SF12">
    <property type="entry name" value="GALACTOFURANOSYLTRANSFERASE GLFT2"/>
    <property type="match status" value="1"/>
</dbReference>
<name>A0A1C3TYQ1_9BRAD</name>
<evidence type="ECO:0000313" key="4">
    <source>
        <dbReference type="EMBL" id="SCB08344.1"/>
    </source>
</evidence>